<sequence length="50" mass="5888">GDDWPFAKIDRAKTPKTIQERVKPTLQRTEHWCKQNGLTYLRVDFTTSPL</sequence>
<evidence type="ECO:0000313" key="1">
    <source>
        <dbReference type="EMBL" id="KAH9299917.1"/>
    </source>
</evidence>
<evidence type="ECO:0000313" key="2">
    <source>
        <dbReference type="Proteomes" id="UP000824469"/>
    </source>
</evidence>
<organism evidence="1 2">
    <name type="scientific">Taxus chinensis</name>
    <name type="common">Chinese yew</name>
    <name type="synonym">Taxus wallichiana var. chinensis</name>
    <dbReference type="NCBI Taxonomy" id="29808"/>
    <lineage>
        <taxon>Eukaryota</taxon>
        <taxon>Viridiplantae</taxon>
        <taxon>Streptophyta</taxon>
        <taxon>Embryophyta</taxon>
        <taxon>Tracheophyta</taxon>
        <taxon>Spermatophyta</taxon>
        <taxon>Pinopsida</taxon>
        <taxon>Pinidae</taxon>
        <taxon>Conifers II</taxon>
        <taxon>Cupressales</taxon>
        <taxon>Taxaceae</taxon>
        <taxon>Taxus</taxon>
    </lineage>
</organism>
<proteinExistence type="predicted"/>
<keyword evidence="2" id="KW-1185">Reference proteome</keyword>
<accession>A0AA38CLF5</accession>
<comment type="caution">
    <text evidence="1">The sequence shown here is derived from an EMBL/GenBank/DDBJ whole genome shotgun (WGS) entry which is preliminary data.</text>
</comment>
<name>A0AA38CLF5_TAXCH</name>
<dbReference type="Proteomes" id="UP000824469">
    <property type="component" value="Unassembled WGS sequence"/>
</dbReference>
<feature type="non-terminal residue" evidence="1">
    <location>
        <position position="50"/>
    </location>
</feature>
<dbReference type="AlphaFoldDB" id="A0AA38CLF5"/>
<dbReference type="EMBL" id="JAHRHJ020000010">
    <property type="protein sequence ID" value="KAH9299917.1"/>
    <property type="molecule type" value="Genomic_DNA"/>
</dbReference>
<gene>
    <name evidence="1" type="ORF">KI387_044613</name>
</gene>
<protein>
    <submittedName>
        <fullName evidence="1">Uncharacterized protein</fullName>
    </submittedName>
</protein>
<reference evidence="1 2" key="1">
    <citation type="journal article" date="2021" name="Nat. Plants">
        <title>The Taxus genome provides insights into paclitaxel biosynthesis.</title>
        <authorList>
            <person name="Xiong X."/>
            <person name="Gou J."/>
            <person name="Liao Q."/>
            <person name="Li Y."/>
            <person name="Zhou Q."/>
            <person name="Bi G."/>
            <person name="Li C."/>
            <person name="Du R."/>
            <person name="Wang X."/>
            <person name="Sun T."/>
            <person name="Guo L."/>
            <person name="Liang H."/>
            <person name="Lu P."/>
            <person name="Wu Y."/>
            <person name="Zhang Z."/>
            <person name="Ro D.K."/>
            <person name="Shang Y."/>
            <person name="Huang S."/>
            <person name="Yan J."/>
        </authorList>
    </citation>
    <scope>NUCLEOTIDE SEQUENCE [LARGE SCALE GENOMIC DNA]</scope>
    <source>
        <strain evidence="1">Ta-2019</strain>
    </source>
</reference>
<feature type="non-terminal residue" evidence="1">
    <location>
        <position position="1"/>
    </location>
</feature>